<accession>A0A819Q7W7</accession>
<reference evidence="2" key="1">
    <citation type="submission" date="2021-02" db="EMBL/GenBank/DDBJ databases">
        <authorList>
            <person name="Nowell W R."/>
        </authorList>
    </citation>
    <scope>NUCLEOTIDE SEQUENCE</scope>
</reference>
<gene>
    <name evidence="2" type="ORF">JBS370_LOCUS27943</name>
</gene>
<dbReference type="InterPro" id="IPR036112">
    <property type="entry name" value="ComA_synth_sf"/>
</dbReference>
<comment type="similarity">
    <text evidence="1">Belongs to the phosphosulfolactate synthase family.</text>
</comment>
<dbReference type="Proteomes" id="UP000663836">
    <property type="component" value="Unassembled WGS sequence"/>
</dbReference>
<evidence type="ECO:0000313" key="3">
    <source>
        <dbReference type="Proteomes" id="UP000663836"/>
    </source>
</evidence>
<dbReference type="SUPFAM" id="SSF102110">
    <property type="entry name" value="(2r)-phospho-3-sulfolactate synthase ComA"/>
    <property type="match status" value="1"/>
</dbReference>
<dbReference type="PANTHER" id="PTHR48413:SF1">
    <property type="entry name" value="PROTEIN HEAT-STRESS-ASSOCIATED 32"/>
    <property type="match status" value="1"/>
</dbReference>
<dbReference type="InterPro" id="IPR013785">
    <property type="entry name" value="Aldolase_TIM"/>
</dbReference>
<name>A0A819Q7W7_9BILA</name>
<dbReference type="EMBL" id="CAJOBD010005424">
    <property type="protein sequence ID" value="CAF4030774.1"/>
    <property type="molecule type" value="Genomic_DNA"/>
</dbReference>
<dbReference type="AlphaFoldDB" id="A0A819Q7W7"/>
<proteinExistence type="inferred from homology"/>
<dbReference type="Gene3D" id="3.20.20.70">
    <property type="entry name" value="Aldolase class I"/>
    <property type="match status" value="1"/>
</dbReference>
<dbReference type="InterPro" id="IPR003830">
    <property type="entry name" value="ComA_synth"/>
</dbReference>
<comment type="caution">
    <text evidence="2">The sequence shown here is derived from an EMBL/GenBank/DDBJ whole genome shotgun (WGS) entry which is preliminary data.</text>
</comment>
<dbReference type="PANTHER" id="PTHR48413">
    <property type="match status" value="1"/>
</dbReference>
<dbReference type="Pfam" id="PF02679">
    <property type="entry name" value="ComA"/>
    <property type="match status" value="1"/>
</dbReference>
<evidence type="ECO:0000313" key="2">
    <source>
        <dbReference type="EMBL" id="CAF4030774.1"/>
    </source>
</evidence>
<sequence>MTFDVLEISSGFLSFPSDDWAELVKLLNSHGGDAPVEELENAGRRHPKWLIEGANKFLVGGTHMIMIESEGITGNVKSWIKDVIYQITLNLSQDKIMFEAADPKVFSYYIENLGTHTNLNDYDDDYDENEELEDCQYDIDFKTFKKSEKLQLCDSLEKPSLKSRIQLKVYINHSEEIIHIRALSFSLTNNSLNKSLIQLTTDIIEDFKYPTSLLFIDQFQFIYLSTLKSILLSLINVNFNLLKNNLKKSLIISKGGHKQLLFCEGNFYPKQNIQLLNIKSDITKPITCNKQAQHDRFFTLQEKIYLNKEDQNKFRLYYIHQDNENKINRISWYTCNNPKSCTYGIQNKSMLDKTVNYVLKFLEKSRTEKNPSSG</sequence>
<evidence type="ECO:0000256" key="1">
    <source>
        <dbReference type="ARBA" id="ARBA00010424"/>
    </source>
</evidence>
<organism evidence="2 3">
    <name type="scientific">Rotaria sordida</name>
    <dbReference type="NCBI Taxonomy" id="392033"/>
    <lineage>
        <taxon>Eukaryota</taxon>
        <taxon>Metazoa</taxon>
        <taxon>Spiralia</taxon>
        <taxon>Gnathifera</taxon>
        <taxon>Rotifera</taxon>
        <taxon>Eurotatoria</taxon>
        <taxon>Bdelloidea</taxon>
        <taxon>Philodinida</taxon>
        <taxon>Philodinidae</taxon>
        <taxon>Rotaria</taxon>
    </lineage>
</organism>
<protein>
    <submittedName>
        <fullName evidence="2">Uncharacterized protein</fullName>
    </submittedName>
</protein>